<dbReference type="Pfam" id="PF00098">
    <property type="entry name" value="zf-CCHC"/>
    <property type="match status" value="1"/>
</dbReference>
<proteinExistence type="predicted"/>
<name>A0ABQ8ZTA5_9ROSI</name>
<reference evidence="4" key="1">
    <citation type="submission" date="2022-10" db="EMBL/GenBank/DDBJ databases">
        <authorList>
            <person name="Hyden B.L."/>
            <person name="Feng K."/>
            <person name="Yates T."/>
            <person name="Jawdy S."/>
            <person name="Smart L.B."/>
            <person name="Muchero W."/>
        </authorList>
    </citation>
    <scope>NUCLEOTIDE SEQUENCE</scope>
    <source>
        <tissue evidence="4">Shoot tip</tissue>
    </source>
</reference>
<dbReference type="PROSITE" id="PS50158">
    <property type="entry name" value="ZF_CCHC"/>
    <property type="match status" value="1"/>
</dbReference>
<dbReference type="InterPro" id="IPR044598">
    <property type="entry name" value="ZCRB1"/>
</dbReference>
<evidence type="ECO:0000256" key="1">
    <source>
        <dbReference type="PROSITE-ProRule" id="PRU00047"/>
    </source>
</evidence>
<feature type="region of interest" description="Disordered" evidence="2">
    <location>
        <begin position="111"/>
        <end position="149"/>
    </location>
</feature>
<keyword evidence="1" id="KW-0862">Zinc</keyword>
<dbReference type="Gene3D" id="4.10.60.10">
    <property type="entry name" value="Zinc finger, CCHC-type"/>
    <property type="match status" value="1"/>
</dbReference>
<dbReference type="SUPFAM" id="SSF57756">
    <property type="entry name" value="Retrovirus zinc finger-like domains"/>
    <property type="match status" value="1"/>
</dbReference>
<keyword evidence="1" id="KW-0479">Metal-binding</keyword>
<feature type="compositionally biased region" description="Polar residues" evidence="2">
    <location>
        <begin position="22"/>
        <end position="36"/>
    </location>
</feature>
<evidence type="ECO:0000259" key="3">
    <source>
        <dbReference type="PROSITE" id="PS50158"/>
    </source>
</evidence>
<dbReference type="Proteomes" id="UP001141253">
    <property type="component" value="Chromosome 10"/>
</dbReference>
<reference evidence="4" key="2">
    <citation type="journal article" date="2023" name="Int. J. Mol. Sci.">
        <title>De Novo Assembly and Annotation of 11 Diverse Shrub Willow (Salix) Genomes Reveals Novel Gene Organization in Sex-Linked Regions.</title>
        <authorList>
            <person name="Hyden B."/>
            <person name="Feng K."/>
            <person name="Yates T.B."/>
            <person name="Jawdy S."/>
            <person name="Cereghino C."/>
            <person name="Smart L.B."/>
            <person name="Muchero W."/>
        </authorList>
    </citation>
    <scope>NUCLEOTIDE SEQUENCE</scope>
    <source>
        <tissue evidence="4">Shoot tip</tissue>
    </source>
</reference>
<sequence length="189" mass="21156">MGKKQKRNSDSDEDDIFYHRYSSATTSSQHPPSTTKTPRRIRRFSTIEIDPMDKKILNGRTLSASIAADNGRAAEFIKKRVYKDKSKCYECGEDGHLSYECPRNRLGNRERPVVKRGRGGGSGVGGGGGGGRGGVDWEEEEEGEFEEEKWAAAVDEDVEERLLKGGEVEKKKLKVKKASYFSDESDEEE</sequence>
<accession>A0ABQ8ZTA5</accession>
<dbReference type="SMART" id="SM00343">
    <property type="entry name" value="ZnF_C2HC"/>
    <property type="match status" value="1"/>
</dbReference>
<comment type="caution">
    <text evidence="4">The sequence shown here is derived from an EMBL/GenBank/DDBJ whole genome shotgun (WGS) entry which is preliminary data.</text>
</comment>
<gene>
    <name evidence="4" type="ORF">OIU77_013282</name>
</gene>
<evidence type="ECO:0000313" key="5">
    <source>
        <dbReference type="Proteomes" id="UP001141253"/>
    </source>
</evidence>
<dbReference type="PANTHER" id="PTHR46259">
    <property type="entry name" value="ZINC FINGER CCHC-TYPE AND RNA-BINDING MOTIF-CONTAINING PROTEIN 1"/>
    <property type="match status" value="1"/>
</dbReference>
<organism evidence="4 5">
    <name type="scientific">Salix suchowensis</name>
    <dbReference type="NCBI Taxonomy" id="1278906"/>
    <lineage>
        <taxon>Eukaryota</taxon>
        <taxon>Viridiplantae</taxon>
        <taxon>Streptophyta</taxon>
        <taxon>Embryophyta</taxon>
        <taxon>Tracheophyta</taxon>
        <taxon>Spermatophyta</taxon>
        <taxon>Magnoliopsida</taxon>
        <taxon>eudicotyledons</taxon>
        <taxon>Gunneridae</taxon>
        <taxon>Pentapetalae</taxon>
        <taxon>rosids</taxon>
        <taxon>fabids</taxon>
        <taxon>Malpighiales</taxon>
        <taxon>Salicaceae</taxon>
        <taxon>Saliceae</taxon>
        <taxon>Salix</taxon>
    </lineage>
</organism>
<evidence type="ECO:0000256" key="2">
    <source>
        <dbReference type="SAM" id="MobiDB-lite"/>
    </source>
</evidence>
<feature type="region of interest" description="Disordered" evidence="2">
    <location>
        <begin position="1"/>
        <end position="42"/>
    </location>
</feature>
<protein>
    <recommendedName>
        <fullName evidence="3">CCHC-type domain-containing protein</fullName>
    </recommendedName>
</protein>
<dbReference type="PANTHER" id="PTHR46259:SF1">
    <property type="entry name" value="ZINC FINGER CCHC-TYPE AND RNA-BINDING MOTIF-CONTAINING PROTEIN 1"/>
    <property type="match status" value="1"/>
</dbReference>
<dbReference type="EMBL" id="JAPFFI010000024">
    <property type="protein sequence ID" value="KAJ6311488.1"/>
    <property type="molecule type" value="Genomic_DNA"/>
</dbReference>
<dbReference type="InterPro" id="IPR001878">
    <property type="entry name" value="Znf_CCHC"/>
</dbReference>
<feature type="compositionally biased region" description="Acidic residues" evidence="2">
    <location>
        <begin position="136"/>
        <end position="147"/>
    </location>
</feature>
<evidence type="ECO:0000313" key="4">
    <source>
        <dbReference type="EMBL" id="KAJ6311488.1"/>
    </source>
</evidence>
<feature type="domain" description="CCHC-type" evidence="3">
    <location>
        <begin position="87"/>
        <end position="103"/>
    </location>
</feature>
<feature type="compositionally biased region" description="Gly residues" evidence="2">
    <location>
        <begin position="119"/>
        <end position="134"/>
    </location>
</feature>
<keyword evidence="1" id="KW-0863">Zinc-finger</keyword>
<dbReference type="InterPro" id="IPR036875">
    <property type="entry name" value="Znf_CCHC_sf"/>
</dbReference>
<keyword evidence="5" id="KW-1185">Reference proteome</keyword>